<proteinExistence type="predicted"/>
<name>A0ABV9MC45_9BACL</name>
<sequence length="154" mass="17932">MKFAEQCSLELVKLGCGHIWFEDVYFSLEDIKQLPVIIQQLNHIEELAISTFHLSDEGIMEVYWCNLSIQTVDVVQDKNSVLLCDTGKSTLEALDDYSIALWNNTFYQVLKEDIQGFIESINQYVSFMKKNERPLSEEYDLPTNDGQGIYYQIW</sequence>
<dbReference type="Proteomes" id="UP001595932">
    <property type="component" value="Unassembled WGS sequence"/>
</dbReference>
<dbReference type="RefSeq" id="WP_377278529.1">
    <property type="nucleotide sequence ID" value="NZ_JBHSGL010000005.1"/>
</dbReference>
<keyword evidence="2" id="KW-1185">Reference proteome</keyword>
<dbReference type="EMBL" id="JBHSGL010000005">
    <property type="protein sequence ID" value="MFC4712979.1"/>
    <property type="molecule type" value="Genomic_DNA"/>
</dbReference>
<protein>
    <recommendedName>
        <fullName evidence="3">SMI1/KNR4 family protein</fullName>
    </recommendedName>
</protein>
<organism evidence="1 2">
    <name type="scientific">Planococcus dechangensis</name>
    <dbReference type="NCBI Taxonomy" id="1176255"/>
    <lineage>
        <taxon>Bacteria</taxon>
        <taxon>Bacillati</taxon>
        <taxon>Bacillota</taxon>
        <taxon>Bacilli</taxon>
        <taxon>Bacillales</taxon>
        <taxon>Caryophanaceae</taxon>
        <taxon>Planococcus</taxon>
    </lineage>
</organism>
<gene>
    <name evidence="1" type="ORF">ACFO5U_08920</name>
</gene>
<evidence type="ECO:0000313" key="1">
    <source>
        <dbReference type="EMBL" id="MFC4712979.1"/>
    </source>
</evidence>
<comment type="caution">
    <text evidence="1">The sequence shown here is derived from an EMBL/GenBank/DDBJ whole genome shotgun (WGS) entry which is preliminary data.</text>
</comment>
<evidence type="ECO:0000313" key="2">
    <source>
        <dbReference type="Proteomes" id="UP001595932"/>
    </source>
</evidence>
<accession>A0ABV9MC45</accession>
<reference evidence="2" key="1">
    <citation type="journal article" date="2019" name="Int. J. Syst. Evol. Microbiol.">
        <title>The Global Catalogue of Microorganisms (GCM) 10K type strain sequencing project: providing services to taxonomists for standard genome sequencing and annotation.</title>
        <authorList>
            <consortium name="The Broad Institute Genomics Platform"/>
            <consortium name="The Broad Institute Genome Sequencing Center for Infectious Disease"/>
            <person name="Wu L."/>
            <person name="Ma J."/>
        </authorList>
    </citation>
    <scope>NUCLEOTIDE SEQUENCE [LARGE SCALE GENOMIC DNA]</scope>
    <source>
        <strain evidence="2">CGMCC 1.12151</strain>
    </source>
</reference>
<evidence type="ECO:0008006" key="3">
    <source>
        <dbReference type="Google" id="ProtNLM"/>
    </source>
</evidence>